<feature type="binding site" evidence="6">
    <location>
        <position position="90"/>
    </location>
    <ligand>
        <name>S-adenosyl-L-methionine</name>
        <dbReference type="ChEBI" id="CHEBI:59789"/>
    </ligand>
</feature>
<evidence type="ECO:0000256" key="1">
    <source>
        <dbReference type="ARBA" id="ARBA00010396"/>
    </source>
</evidence>
<dbReference type="AlphaFoldDB" id="A0A2H0RE89"/>
<evidence type="ECO:0000313" key="8">
    <source>
        <dbReference type="Proteomes" id="UP000228767"/>
    </source>
</evidence>
<comment type="subcellular location">
    <subcellularLocation>
        <location evidence="6">Cytoplasm</location>
    </subcellularLocation>
</comment>
<dbReference type="InterPro" id="IPR023397">
    <property type="entry name" value="SAM-dep_MeTrfase_MraW_recog"/>
</dbReference>
<dbReference type="EMBL" id="PCYI01000019">
    <property type="protein sequence ID" value="PIR44787.1"/>
    <property type="molecule type" value="Genomic_DNA"/>
</dbReference>
<dbReference type="PIRSF" id="PIRSF004486">
    <property type="entry name" value="MraW"/>
    <property type="match status" value="1"/>
</dbReference>
<dbReference type="Proteomes" id="UP000228767">
    <property type="component" value="Unassembled WGS sequence"/>
</dbReference>
<comment type="caution">
    <text evidence="7">The sequence shown here is derived from an EMBL/GenBank/DDBJ whole genome shotgun (WGS) entry which is preliminary data.</text>
</comment>
<feature type="binding site" evidence="6">
    <location>
        <position position="118"/>
    </location>
    <ligand>
        <name>S-adenosyl-L-methionine</name>
        <dbReference type="ChEBI" id="CHEBI:59789"/>
    </ligand>
</feature>
<evidence type="ECO:0000256" key="6">
    <source>
        <dbReference type="HAMAP-Rule" id="MF_01007"/>
    </source>
</evidence>
<feature type="binding site" evidence="6">
    <location>
        <position position="63"/>
    </location>
    <ligand>
        <name>S-adenosyl-L-methionine</name>
        <dbReference type="ChEBI" id="CHEBI:59789"/>
    </ligand>
</feature>
<protein>
    <recommendedName>
        <fullName evidence="6">Ribosomal RNA small subunit methyltransferase H</fullName>
        <ecNumber evidence="6">2.1.1.199</ecNumber>
    </recommendedName>
    <alternativeName>
        <fullName evidence="6">16S rRNA m(4)C1402 methyltransferase</fullName>
    </alternativeName>
    <alternativeName>
        <fullName evidence="6">rRNA (cytosine-N(4)-)-methyltransferase RsmH</fullName>
    </alternativeName>
</protein>
<dbReference type="GO" id="GO:0071424">
    <property type="term" value="F:rRNA (cytosine-N4-)-methyltransferase activity"/>
    <property type="evidence" value="ECO:0007669"/>
    <property type="project" value="UniProtKB-UniRule"/>
</dbReference>
<dbReference type="SUPFAM" id="SSF53335">
    <property type="entry name" value="S-adenosyl-L-methionine-dependent methyltransferases"/>
    <property type="match status" value="1"/>
</dbReference>
<dbReference type="NCBIfam" id="TIGR00006">
    <property type="entry name" value="16S rRNA (cytosine(1402)-N(4))-methyltransferase RsmH"/>
    <property type="match status" value="1"/>
</dbReference>
<dbReference type="PANTHER" id="PTHR11265">
    <property type="entry name" value="S-ADENOSYL-METHYLTRANSFERASE MRAW"/>
    <property type="match status" value="1"/>
</dbReference>
<dbReference type="HAMAP" id="MF_01007">
    <property type="entry name" value="16SrRNA_methyltr_H"/>
    <property type="match status" value="1"/>
</dbReference>
<keyword evidence="6" id="KW-0963">Cytoplasm</keyword>
<comment type="similarity">
    <text evidence="1 6">Belongs to the methyltransferase superfamily. RsmH family.</text>
</comment>
<comment type="function">
    <text evidence="6">Specifically methylates the N4 position of cytidine in position 1402 (C1402) of 16S rRNA.</text>
</comment>
<dbReference type="PANTHER" id="PTHR11265:SF0">
    <property type="entry name" value="12S RRNA N4-METHYLCYTIDINE METHYLTRANSFERASE"/>
    <property type="match status" value="1"/>
</dbReference>
<keyword evidence="4 6" id="KW-0808">Transferase</keyword>
<keyword evidence="5 6" id="KW-0949">S-adenosyl-L-methionine</keyword>
<keyword evidence="2 6" id="KW-0698">rRNA processing</keyword>
<dbReference type="InterPro" id="IPR029063">
    <property type="entry name" value="SAM-dependent_MTases_sf"/>
</dbReference>
<name>A0A2H0RE89_9BACT</name>
<gene>
    <name evidence="6" type="primary">rsmH</name>
    <name evidence="7" type="ORF">COV10_02795</name>
</gene>
<feature type="binding site" evidence="6">
    <location>
        <begin position="43"/>
        <end position="45"/>
    </location>
    <ligand>
        <name>S-adenosyl-L-methionine</name>
        <dbReference type="ChEBI" id="CHEBI:59789"/>
    </ligand>
</feature>
<feature type="binding site" evidence="6">
    <location>
        <position position="111"/>
    </location>
    <ligand>
        <name>S-adenosyl-L-methionine</name>
        <dbReference type="ChEBI" id="CHEBI:59789"/>
    </ligand>
</feature>
<dbReference type="GO" id="GO:0005737">
    <property type="term" value="C:cytoplasm"/>
    <property type="evidence" value="ECO:0007669"/>
    <property type="project" value="UniProtKB-SubCell"/>
</dbReference>
<keyword evidence="3 6" id="KW-0489">Methyltransferase</keyword>
<dbReference type="EC" id="2.1.1.199" evidence="6"/>
<organism evidence="7 8">
    <name type="scientific">Candidatus Vogelbacteria bacterium CG10_big_fil_rev_8_21_14_0_10_51_16</name>
    <dbReference type="NCBI Taxonomy" id="1975045"/>
    <lineage>
        <taxon>Bacteria</taxon>
        <taxon>Candidatus Vogeliibacteriota</taxon>
    </lineage>
</organism>
<dbReference type="Gene3D" id="3.40.50.150">
    <property type="entry name" value="Vaccinia Virus protein VP39"/>
    <property type="match status" value="1"/>
</dbReference>
<dbReference type="GO" id="GO:0070475">
    <property type="term" value="P:rRNA base methylation"/>
    <property type="evidence" value="ECO:0007669"/>
    <property type="project" value="UniProtKB-UniRule"/>
</dbReference>
<dbReference type="SUPFAM" id="SSF81799">
    <property type="entry name" value="Putative methyltransferase TM0872, insert domain"/>
    <property type="match status" value="1"/>
</dbReference>
<dbReference type="InterPro" id="IPR002903">
    <property type="entry name" value="RsmH"/>
</dbReference>
<dbReference type="Pfam" id="PF01795">
    <property type="entry name" value="Methyltransf_5"/>
    <property type="match status" value="2"/>
</dbReference>
<accession>A0A2H0RE89</accession>
<evidence type="ECO:0000256" key="5">
    <source>
        <dbReference type="ARBA" id="ARBA00022691"/>
    </source>
</evidence>
<sequence>MRHLPSANHHLPTVHTPVLLHEVVEGLALRKGMTVVDCTVNAAGHTVAIAEELGLTGTIVGIDADPQAISRARERVGPLPCKVHLSNGNFRDLASILDSLGIKTVNAVLFDLGLSSDQLESSGRGFSFQGDEPLSMNFSGGFDDSKREGGLSDVHSSADSPQTLTARDIVNEWSEESLADVIWGYGGERYARRIAKAIVEARALSIIERTSTLVTIVESAVPASYRRARLHPATKTFQALRVAVNDELGALRTALPQAWEMLEPGGRLAVVSFHELEDRIVKFFFKDKKLTGEGAPLTKKPIVPGSREVAENPRARSAKLRIIIKSVMP</sequence>
<evidence type="ECO:0000256" key="4">
    <source>
        <dbReference type="ARBA" id="ARBA00022679"/>
    </source>
</evidence>
<proteinExistence type="inferred from homology"/>
<evidence type="ECO:0000256" key="2">
    <source>
        <dbReference type="ARBA" id="ARBA00022552"/>
    </source>
</evidence>
<comment type="catalytic activity">
    <reaction evidence="6">
        <text>cytidine(1402) in 16S rRNA + S-adenosyl-L-methionine = N(4)-methylcytidine(1402) in 16S rRNA + S-adenosyl-L-homocysteine + H(+)</text>
        <dbReference type="Rhea" id="RHEA:42928"/>
        <dbReference type="Rhea" id="RHEA-COMP:10286"/>
        <dbReference type="Rhea" id="RHEA-COMP:10287"/>
        <dbReference type="ChEBI" id="CHEBI:15378"/>
        <dbReference type="ChEBI" id="CHEBI:57856"/>
        <dbReference type="ChEBI" id="CHEBI:59789"/>
        <dbReference type="ChEBI" id="CHEBI:74506"/>
        <dbReference type="ChEBI" id="CHEBI:82748"/>
        <dbReference type="EC" id="2.1.1.199"/>
    </reaction>
</comment>
<evidence type="ECO:0000313" key="7">
    <source>
        <dbReference type="EMBL" id="PIR44787.1"/>
    </source>
</evidence>
<reference evidence="7 8" key="1">
    <citation type="submission" date="2017-09" db="EMBL/GenBank/DDBJ databases">
        <title>Depth-based differentiation of microbial function through sediment-hosted aquifers and enrichment of novel symbionts in the deep terrestrial subsurface.</title>
        <authorList>
            <person name="Probst A.J."/>
            <person name="Ladd B."/>
            <person name="Jarett J.K."/>
            <person name="Geller-Mcgrath D.E."/>
            <person name="Sieber C.M."/>
            <person name="Emerson J.B."/>
            <person name="Anantharaman K."/>
            <person name="Thomas B.C."/>
            <person name="Malmstrom R."/>
            <person name="Stieglmeier M."/>
            <person name="Klingl A."/>
            <person name="Woyke T."/>
            <person name="Ryan C.M."/>
            <person name="Banfield J.F."/>
        </authorList>
    </citation>
    <scope>NUCLEOTIDE SEQUENCE [LARGE SCALE GENOMIC DNA]</scope>
    <source>
        <strain evidence="7">CG10_big_fil_rev_8_21_14_0_10_51_16</strain>
    </source>
</reference>
<dbReference type="Gene3D" id="1.10.150.170">
    <property type="entry name" value="Putative methyltransferase TM0872, insert domain"/>
    <property type="match status" value="1"/>
</dbReference>
<evidence type="ECO:0000256" key="3">
    <source>
        <dbReference type="ARBA" id="ARBA00022603"/>
    </source>
</evidence>